<evidence type="ECO:0000313" key="2">
    <source>
        <dbReference type="Proteomes" id="UP001528912"/>
    </source>
</evidence>
<organism evidence="1 2">
    <name type="scientific">Luteipulveratus flavus</name>
    <dbReference type="NCBI Taxonomy" id="3031728"/>
    <lineage>
        <taxon>Bacteria</taxon>
        <taxon>Bacillati</taxon>
        <taxon>Actinomycetota</taxon>
        <taxon>Actinomycetes</taxon>
        <taxon>Micrococcales</taxon>
        <taxon>Dermacoccaceae</taxon>
        <taxon>Luteipulveratus</taxon>
    </lineage>
</organism>
<protein>
    <submittedName>
        <fullName evidence="1">Uncharacterized protein</fullName>
    </submittedName>
</protein>
<sequence length="82" mass="9397">MALRLIGTELTSYRTTDHSEEIAQLRTSARFPEHTLLERRARRAAAELLLCHDDTGISLDDWDGPRDLIEYLLGHPILKNQV</sequence>
<accession>A0ABT6C5E0</accession>
<dbReference type="Proteomes" id="UP001528912">
    <property type="component" value="Unassembled WGS sequence"/>
</dbReference>
<name>A0ABT6C5E0_9MICO</name>
<dbReference type="RefSeq" id="WP_277191555.1">
    <property type="nucleotide sequence ID" value="NZ_JAROAV010000023.1"/>
</dbReference>
<dbReference type="EMBL" id="JAROAV010000023">
    <property type="protein sequence ID" value="MDF8263931.1"/>
    <property type="molecule type" value="Genomic_DNA"/>
</dbReference>
<comment type="caution">
    <text evidence="1">The sequence shown here is derived from an EMBL/GenBank/DDBJ whole genome shotgun (WGS) entry which is preliminary data.</text>
</comment>
<gene>
    <name evidence="1" type="ORF">P4R38_06725</name>
</gene>
<reference evidence="1 2" key="1">
    <citation type="submission" date="2023-03" db="EMBL/GenBank/DDBJ databases">
        <title>YIM 133296 draft genome.</title>
        <authorList>
            <person name="Xiong L."/>
        </authorList>
    </citation>
    <scope>NUCLEOTIDE SEQUENCE [LARGE SCALE GENOMIC DNA]</scope>
    <source>
        <strain evidence="1 2">YIM 133296</strain>
    </source>
</reference>
<proteinExistence type="predicted"/>
<evidence type="ECO:0000313" key="1">
    <source>
        <dbReference type="EMBL" id="MDF8263931.1"/>
    </source>
</evidence>
<keyword evidence="2" id="KW-1185">Reference proteome</keyword>